<evidence type="ECO:0000313" key="1">
    <source>
        <dbReference type="EMBL" id="SLN10396.1"/>
    </source>
</evidence>
<dbReference type="EMBL" id="FWFK01000001">
    <property type="protein sequence ID" value="SLN10396.1"/>
    <property type="molecule type" value="Genomic_DNA"/>
</dbReference>
<dbReference type="OrthoDB" id="9800945at2"/>
<proteinExistence type="predicted"/>
<accession>A0A1X6Y4N0</accession>
<dbReference type="Proteomes" id="UP000193570">
    <property type="component" value="Unassembled WGS sequence"/>
</dbReference>
<name>A0A1X6Y4N0_9RHOB</name>
<dbReference type="RefSeq" id="WP_085789995.1">
    <property type="nucleotide sequence ID" value="NZ_FWFK01000001.1"/>
</dbReference>
<keyword evidence="2" id="KW-1185">Reference proteome</keyword>
<gene>
    <name evidence="1" type="ORF">ROJ8625_00210</name>
</gene>
<dbReference type="AlphaFoldDB" id="A0A1X6Y4N0"/>
<organism evidence="1 2">
    <name type="scientific">Roseivivax jejudonensis</name>
    <dbReference type="NCBI Taxonomy" id="1529041"/>
    <lineage>
        <taxon>Bacteria</taxon>
        <taxon>Pseudomonadati</taxon>
        <taxon>Pseudomonadota</taxon>
        <taxon>Alphaproteobacteria</taxon>
        <taxon>Rhodobacterales</taxon>
        <taxon>Roseobacteraceae</taxon>
        <taxon>Roseivivax</taxon>
    </lineage>
</organism>
<protein>
    <submittedName>
        <fullName evidence="1">Uncharacterized protein</fullName>
    </submittedName>
</protein>
<evidence type="ECO:0000313" key="2">
    <source>
        <dbReference type="Proteomes" id="UP000193570"/>
    </source>
</evidence>
<sequence length="269" mass="28930">MAKIAPTPPTRLATARTQAHAAVQLLYRAAVANLAAQAGDAHTNLAWDRADMALATQPLGRREVTVGLRMSPLTLRIGDAELALDRRTASDALAWLDDRLADVGLRSARSTAVTYDLPTAVAHLHGFEDDPGLIALAEWFDLADTALHRVAKRIDAVPGPSPVRCWPHHFDIASYVALEDGDPEEARGIGIGLSPGDAAQDQPYFYVTPWPRPPVHLLPEAIPPGRWHRGSFVGLVASASDLTAMSEIHSASEEFLERSVAIARELLGA</sequence>
<reference evidence="1 2" key="1">
    <citation type="submission" date="2017-03" db="EMBL/GenBank/DDBJ databases">
        <authorList>
            <person name="Afonso C.L."/>
            <person name="Miller P.J."/>
            <person name="Scott M.A."/>
            <person name="Spackman E."/>
            <person name="Goraichik I."/>
            <person name="Dimitrov K.M."/>
            <person name="Suarez D.L."/>
            <person name="Swayne D.E."/>
        </authorList>
    </citation>
    <scope>NUCLEOTIDE SEQUENCE [LARGE SCALE GENOMIC DNA]</scope>
    <source>
        <strain evidence="1 2">CECT 8625</strain>
    </source>
</reference>